<sequence length="102" mass="11237">MTIGHQPLVDSLVLVNGQDFIHEILMPAGETVPAGTTCKIVIYDMAGDVVTEWPATVVSNSISWDVASESADTINLPATYRIYVHYSDGADFCWYRGPIVRY</sequence>
<dbReference type="InterPro" id="IPR055688">
    <property type="entry name" value="LtfC/p132/Gp6_b-sand"/>
</dbReference>
<evidence type="ECO:0000259" key="1">
    <source>
        <dbReference type="Pfam" id="PF23926"/>
    </source>
</evidence>
<keyword evidence="2" id="KW-0614">Plasmid</keyword>
<dbReference type="KEGG" id="nfr:ERS450000_06023"/>
<evidence type="ECO:0000313" key="3">
    <source>
        <dbReference type="Proteomes" id="UP000057820"/>
    </source>
</evidence>
<organism evidence="2 3">
    <name type="scientific">Nocardia farcinica</name>
    <dbReference type="NCBI Taxonomy" id="37329"/>
    <lineage>
        <taxon>Bacteria</taxon>
        <taxon>Bacillati</taxon>
        <taxon>Actinomycetota</taxon>
        <taxon>Actinomycetes</taxon>
        <taxon>Mycobacteriales</taxon>
        <taxon>Nocardiaceae</taxon>
        <taxon>Nocardia</taxon>
    </lineage>
</organism>
<proteinExistence type="predicted"/>
<dbReference type="Pfam" id="PF23926">
    <property type="entry name" value="LtfC"/>
    <property type="match status" value="1"/>
</dbReference>
<dbReference type="Proteomes" id="UP000057820">
    <property type="component" value="Plasmid 2"/>
</dbReference>
<geneLocation type="plasmid" evidence="2">
    <name>2</name>
</geneLocation>
<dbReference type="AlphaFoldDB" id="A0A0H5PPP1"/>
<name>A0A0H5PPP1_NOCFR</name>
<reference evidence="3" key="1">
    <citation type="submission" date="2015-03" db="EMBL/GenBank/DDBJ databases">
        <authorList>
            <consortium name="Pathogen Informatics"/>
        </authorList>
    </citation>
    <scope>NUCLEOTIDE SEQUENCE [LARGE SCALE GENOMIC DNA]</scope>
    <source>
        <strain evidence="3">NCTC11134</strain>
        <plasmid evidence="3">2</plasmid>
    </source>
</reference>
<gene>
    <name evidence="2" type="ORF">ERS450000_06023</name>
</gene>
<protein>
    <recommendedName>
        <fullName evidence="1">LtfC/p132/Gp6 beta-sandwich domain-containing protein</fullName>
    </recommendedName>
</protein>
<feature type="domain" description="LtfC/p132/Gp6 beta-sandwich" evidence="1">
    <location>
        <begin position="7"/>
        <end position="101"/>
    </location>
</feature>
<accession>A0A0H5PPP1</accession>
<evidence type="ECO:0000313" key="2">
    <source>
        <dbReference type="EMBL" id="CRY84401.1"/>
    </source>
</evidence>
<dbReference type="EMBL" id="LN868939">
    <property type="protein sequence ID" value="CRY84401.1"/>
    <property type="molecule type" value="Genomic_DNA"/>
</dbReference>
<dbReference type="RefSeq" id="WP_141548071.1">
    <property type="nucleotide sequence ID" value="NZ_NXEG01000027.1"/>
</dbReference>